<evidence type="ECO:0000256" key="7">
    <source>
        <dbReference type="SAM" id="MobiDB-lite"/>
    </source>
</evidence>
<dbReference type="InterPro" id="IPR010286">
    <property type="entry name" value="METTL16/RlmF"/>
</dbReference>
<keyword evidence="4 6" id="KW-0949">S-adenosyl-L-methionine</keyword>
<name>A0A369JUY7_HYPMA</name>
<keyword evidence="2 5" id="KW-0489">Methyltransferase</keyword>
<evidence type="ECO:0000256" key="4">
    <source>
        <dbReference type="ARBA" id="ARBA00022691"/>
    </source>
</evidence>
<dbReference type="STRING" id="39966.A0A369JUY7"/>
<dbReference type="Proteomes" id="UP000076154">
    <property type="component" value="Unassembled WGS sequence"/>
</dbReference>
<dbReference type="InterPro" id="IPR017182">
    <property type="entry name" value="METTL16/PsiM"/>
</dbReference>
<evidence type="ECO:0000256" key="2">
    <source>
        <dbReference type="ARBA" id="ARBA00022603"/>
    </source>
</evidence>
<dbReference type="InParanoid" id="A0A369JUY7"/>
<comment type="caution">
    <text evidence="8">The sequence shown here is derived from an EMBL/GenBank/DDBJ whole genome shotgun (WGS) entry which is preliminary data.</text>
</comment>
<feature type="binding site" evidence="6">
    <location>
        <position position="70"/>
    </location>
    <ligand>
        <name>S-adenosyl-L-methionine</name>
        <dbReference type="ChEBI" id="CHEBI:59789"/>
    </ligand>
</feature>
<dbReference type="OrthoDB" id="514248at2759"/>
<gene>
    <name evidence="8" type="ORF">Hypma_008401</name>
</gene>
<accession>A0A369JUY7</accession>
<feature type="binding site" evidence="6">
    <location>
        <position position="225"/>
    </location>
    <ligand>
        <name>S-adenosyl-L-methionine</name>
        <dbReference type="ChEBI" id="CHEBI:59789"/>
    </ligand>
</feature>
<dbReference type="Pfam" id="PF05971">
    <property type="entry name" value="Methyltransf_10"/>
    <property type="match status" value="3"/>
</dbReference>
<dbReference type="PANTHER" id="PTHR13393:SF0">
    <property type="entry name" value="RNA N6-ADENOSINE-METHYLTRANSFERASE METTL16"/>
    <property type="match status" value="1"/>
</dbReference>
<keyword evidence="9" id="KW-1185">Reference proteome</keyword>
<feature type="binding site" evidence="6">
    <location>
        <position position="102"/>
    </location>
    <ligand>
        <name>S-adenosyl-L-methionine</name>
        <dbReference type="ChEBI" id="CHEBI:59789"/>
    </ligand>
</feature>
<protein>
    <submittedName>
        <fullName evidence="8">Methyltransferase-like protein C27D7.08c</fullName>
    </submittedName>
</protein>
<dbReference type="PANTHER" id="PTHR13393">
    <property type="entry name" value="SAM-DEPENDENT METHYLTRANSFERASE"/>
    <property type="match status" value="1"/>
</dbReference>
<evidence type="ECO:0000256" key="3">
    <source>
        <dbReference type="ARBA" id="ARBA00022679"/>
    </source>
</evidence>
<dbReference type="GO" id="GO:0005634">
    <property type="term" value="C:nucleus"/>
    <property type="evidence" value="ECO:0007669"/>
    <property type="project" value="TreeGrafter"/>
</dbReference>
<dbReference type="FunCoup" id="A0A369JUY7">
    <property type="interactions" value="235"/>
</dbReference>
<keyword evidence="3 5" id="KW-0808">Transferase</keyword>
<organism evidence="8 9">
    <name type="scientific">Hypsizygus marmoreus</name>
    <name type="common">White beech mushroom</name>
    <name type="synonym">Agaricus marmoreus</name>
    <dbReference type="NCBI Taxonomy" id="39966"/>
    <lineage>
        <taxon>Eukaryota</taxon>
        <taxon>Fungi</taxon>
        <taxon>Dikarya</taxon>
        <taxon>Basidiomycota</taxon>
        <taxon>Agaricomycotina</taxon>
        <taxon>Agaricomycetes</taxon>
        <taxon>Agaricomycetidae</taxon>
        <taxon>Agaricales</taxon>
        <taxon>Tricholomatineae</taxon>
        <taxon>Lyophyllaceae</taxon>
        <taxon>Hypsizygus</taxon>
    </lineage>
</organism>
<dbReference type="Gene3D" id="3.40.50.150">
    <property type="entry name" value="Vaccinia Virus protein VP39"/>
    <property type="match status" value="1"/>
</dbReference>
<sequence>MHPRNPYHNAPDFESLAHSYPPLLKHLKGQTINFHDDAAQRCLTQALLKRDFDLEITLPSDRLCPPVPNRLNYVLWIQDIVRAHADGVLGSGRLNVRGLDIGTGASAIYPLLACRLEPEWTFVATEIDQHSFDQAQTNVASNGLTDRIRVVKVEHPHIDASSPAQCEVSTEDGDEMPMPNEGGRGLQAFGFNQLFANRAAAWSACNSEPKTMADADLMIEFTMCNPPFYSSAADVLRSEEGKEAGPFGVCTGAPVEMITPGGEARFVNDMVRESVLGTGLQAVATHRAQPASQGDDSEARARKRRRVGTPDANLRATGFSPAEPPTIEGTKTLQSRWYTSMLGKLSSVSEVVDTIKAVGITNYAITEFVQGPTRRWAVGWSLGKWRLGDEIARIPNPNPTLQRLLPPRNTLRLPAGPQGVEGKLREVLAGIDGVSMEVRTEDRSVSYAGTSAEESPSTGVKIVARAQRDTWSRSARRKRQKGESAPHPISQASSVGVGSASNASDPALICTVVANGNELEFRWVYGGERALFESFASHVGKKVGTGG</sequence>
<dbReference type="PIRSF" id="PIRSF037350">
    <property type="entry name" value="Mtase_ZK1128_prd"/>
    <property type="match status" value="1"/>
</dbReference>
<dbReference type="GO" id="GO:0008168">
    <property type="term" value="F:methyltransferase activity"/>
    <property type="evidence" value="ECO:0007669"/>
    <property type="project" value="UniProtKB-KW"/>
</dbReference>
<evidence type="ECO:0000256" key="6">
    <source>
        <dbReference type="PIRSR" id="PIRSR037350-1"/>
    </source>
</evidence>
<dbReference type="InterPro" id="IPR029063">
    <property type="entry name" value="SAM-dependent_MTases_sf"/>
</dbReference>
<dbReference type="SUPFAM" id="SSF53335">
    <property type="entry name" value="S-adenosyl-L-methionine-dependent methyltransferases"/>
    <property type="match status" value="1"/>
</dbReference>
<evidence type="ECO:0000313" key="8">
    <source>
        <dbReference type="EMBL" id="RDB24347.1"/>
    </source>
</evidence>
<feature type="region of interest" description="Disordered" evidence="7">
    <location>
        <begin position="284"/>
        <end position="328"/>
    </location>
</feature>
<reference evidence="8" key="1">
    <citation type="submission" date="2018-04" db="EMBL/GenBank/DDBJ databases">
        <title>Whole genome sequencing of Hypsizygus marmoreus.</title>
        <authorList>
            <person name="Choi I.-G."/>
            <person name="Min B."/>
            <person name="Kim J.-G."/>
            <person name="Kim S."/>
            <person name="Oh Y.-L."/>
            <person name="Kong W.-S."/>
            <person name="Park H."/>
            <person name="Jeong J."/>
            <person name="Song E.-S."/>
        </authorList>
    </citation>
    <scope>NUCLEOTIDE SEQUENCE [LARGE SCALE GENOMIC DNA]</scope>
    <source>
        <strain evidence="8">51987-8</strain>
    </source>
</reference>
<dbReference type="EMBL" id="LUEZ02000044">
    <property type="protein sequence ID" value="RDB24347.1"/>
    <property type="molecule type" value="Genomic_DNA"/>
</dbReference>
<dbReference type="AlphaFoldDB" id="A0A369JUY7"/>
<comment type="similarity">
    <text evidence="1 5">Belongs to the methyltransferase superfamily. METTL16/RlmF family.</text>
</comment>
<evidence type="ECO:0000256" key="1">
    <source>
        <dbReference type="ARBA" id="ARBA00005878"/>
    </source>
</evidence>
<proteinExistence type="inferred from homology"/>
<evidence type="ECO:0000313" key="9">
    <source>
        <dbReference type="Proteomes" id="UP000076154"/>
    </source>
</evidence>
<feature type="binding site" evidence="6">
    <location>
        <position position="126"/>
    </location>
    <ligand>
        <name>S-adenosyl-L-methionine</name>
        <dbReference type="ChEBI" id="CHEBI:59789"/>
    </ligand>
</feature>
<feature type="region of interest" description="Disordered" evidence="7">
    <location>
        <begin position="466"/>
        <end position="498"/>
    </location>
</feature>
<dbReference type="GO" id="GO:0070475">
    <property type="term" value="P:rRNA base methylation"/>
    <property type="evidence" value="ECO:0007669"/>
    <property type="project" value="TreeGrafter"/>
</dbReference>
<evidence type="ECO:0000256" key="5">
    <source>
        <dbReference type="PIRNR" id="PIRNR037350"/>
    </source>
</evidence>
<dbReference type="CDD" id="cd02440">
    <property type="entry name" value="AdoMet_MTases"/>
    <property type="match status" value="1"/>
</dbReference>